<evidence type="ECO:0000313" key="3">
    <source>
        <dbReference type="EMBL" id="UXI69451.1"/>
    </source>
</evidence>
<evidence type="ECO:0000259" key="2">
    <source>
        <dbReference type="Pfam" id="PF03372"/>
    </source>
</evidence>
<name>A0ABY6BIN3_9GAMM</name>
<dbReference type="Proteomes" id="UP001064632">
    <property type="component" value="Chromosome"/>
</dbReference>
<dbReference type="InterPro" id="IPR036691">
    <property type="entry name" value="Endo/exonu/phosph_ase_sf"/>
</dbReference>
<gene>
    <name evidence="3" type="ORF">N4264_07325</name>
</gene>
<feature type="transmembrane region" description="Helical" evidence="1">
    <location>
        <begin position="20"/>
        <end position="42"/>
    </location>
</feature>
<keyword evidence="1" id="KW-0472">Membrane</keyword>
<feature type="transmembrane region" description="Helical" evidence="1">
    <location>
        <begin position="78"/>
        <end position="97"/>
    </location>
</feature>
<keyword evidence="3" id="KW-0378">Hydrolase</keyword>
<dbReference type="InterPro" id="IPR005135">
    <property type="entry name" value="Endo/exonuclease/phosphatase"/>
</dbReference>
<dbReference type="Pfam" id="PF03372">
    <property type="entry name" value="Exo_endo_phos"/>
    <property type="match status" value="1"/>
</dbReference>
<keyword evidence="4" id="KW-1185">Reference proteome</keyword>
<evidence type="ECO:0000313" key="4">
    <source>
        <dbReference type="Proteomes" id="UP001064632"/>
    </source>
</evidence>
<accession>A0ABY6BIN3</accession>
<dbReference type="GO" id="GO:0004519">
    <property type="term" value="F:endonuclease activity"/>
    <property type="evidence" value="ECO:0007669"/>
    <property type="project" value="UniProtKB-KW"/>
</dbReference>
<organism evidence="3 4">
    <name type="scientific">Tahibacter amnicola</name>
    <dbReference type="NCBI Taxonomy" id="2976241"/>
    <lineage>
        <taxon>Bacteria</taxon>
        <taxon>Pseudomonadati</taxon>
        <taxon>Pseudomonadota</taxon>
        <taxon>Gammaproteobacteria</taxon>
        <taxon>Lysobacterales</taxon>
        <taxon>Rhodanobacteraceae</taxon>
        <taxon>Tahibacter</taxon>
    </lineage>
</organism>
<keyword evidence="1" id="KW-1133">Transmembrane helix</keyword>
<proteinExistence type="predicted"/>
<feature type="domain" description="Endonuclease/exonuclease/phosphatase" evidence="2">
    <location>
        <begin position="116"/>
        <end position="320"/>
    </location>
</feature>
<protein>
    <submittedName>
        <fullName evidence="3">Endonuclease/exonuclease/phosphatase family protein</fullName>
    </submittedName>
</protein>
<dbReference type="EMBL" id="CP104694">
    <property type="protein sequence ID" value="UXI69451.1"/>
    <property type="molecule type" value="Genomic_DNA"/>
</dbReference>
<evidence type="ECO:0000256" key="1">
    <source>
        <dbReference type="SAM" id="Phobius"/>
    </source>
</evidence>
<sequence>MTTTTPPAPSARTPLGLTAVLSRPVVGIGWMVVLASLAGLMGRWHWFLDLFSHFRWQYLAAGGLALVTALLTRRWAGSIVFGLVLLGNLALLAAPMLRSGTTTVSTGTRLRVLIANIHTANPAPERLLAWIAQEDPDIVGVLELSPHAAEMFRSLDTAYPTRTALPGTANFGIGLWSRLPESRIVERTHGDTPSVTLELRFDEARSPARLWLSHPFPPVGATGTAWRNAVLEDLATLVRQSAQPAILAGDLNATPWSAAFAQLESASGLRHADTGFGPRPTWGPPGWLRPILSLPLDHVMVSHHWQATRYVVGPDIGSDHRPVVVDLRR</sequence>
<reference evidence="3" key="1">
    <citation type="submission" date="2022-09" db="EMBL/GenBank/DDBJ databases">
        <title>Tahibacter sp. nov., isolated from a fresh water.</title>
        <authorList>
            <person name="Baek J.H."/>
            <person name="Lee J.K."/>
            <person name="Kim J.M."/>
            <person name="Jeon C.O."/>
        </authorList>
    </citation>
    <scope>NUCLEOTIDE SEQUENCE</scope>
    <source>
        <strain evidence="3">W38</strain>
    </source>
</reference>
<keyword evidence="1" id="KW-0812">Transmembrane</keyword>
<dbReference type="RefSeq" id="WP_261696406.1">
    <property type="nucleotide sequence ID" value="NZ_CP104694.1"/>
</dbReference>
<keyword evidence="3" id="KW-0540">Nuclease</keyword>
<keyword evidence="3" id="KW-0255">Endonuclease</keyword>
<feature type="transmembrane region" description="Helical" evidence="1">
    <location>
        <begin position="54"/>
        <end position="72"/>
    </location>
</feature>
<dbReference type="SUPFAM" id="SSF56219">
    <property type="entry name" value="DNase I-like"/>
    <property type="match status" value="1"/>
</dbReference>
<dbReference type="Gene3D" id="3.60.10.10">
    <property type="entry name" value="Endonuclease/exonuclease/phosphatase"/>
    <property type="match status" value="1"/>
</dbReference>